<gene>
    <name evidence="2" type="ORF">CARN6_0639</name>
</gene>
<evidence type="ECO:0000313" key="2">
    <source>
        <dbReference type="EMBL" id="CBI07307.1"/>
    </source>
</evidence>
<dbReference type="EMBL" id="CABQ01000087">
    <property type="protein sequence ID" value="CBI07307.1"/>
    <property type="molecule type" value="Genomic_DNA"/>
</dbReference>
<comment type="caution">
    <text evidence="2">The sequence shown here is derived from an EMBL/GenBank/DDBJ whole genome shotgun (WGS) entry which is preliminary data.</text>
</comment>
<feature type="compositionally biased region" description="Polar residues" evidence="1">
    <location>
        <begin position="279"/>
        <end position="290"/>
    </location>
</feature>
<proteinExistence type="predicted"/>
<name>E6QJ91_9ZZZZ</name>
<feature type="compositionally biased region" description="Pro residues" evidence="1">
    <location>
        <begin position="303"/>
        <end position="325"/>
    </location>
</feature>
<accession>E6QJ91</accession>
<organism evidence="2">
    <name type="scientific">mine drainage metagenome</name>
    <dbReference type="NCBI Taxonomy" id="410659"/>
    <lineage>
        <taxon>unclassified sequences</taxon>
        <taxon>metagenomes</taxon>
        <taxon>ecological metagenomes</taxon>
    </lineage>
</organism>
<feature type="region of interest" description="Disordered" evidence="1">
    <location>
        <begin position="269"/>
        <end position="341"/>
    </location>
</feature>
<dbReference type="AlphaFoldDB" id="E6QJ91"/>
<dbReference type="Pfam" id="PF13479">
    <property type="entry name" value="AAA_24"/>
    <property type="match status" value="1"/>
</dbReference>
<sequence length="341" mass="37031">MAAAALNLQQGGQREPIRMVLYGQNGIGKTTFGAGMNKPFILAVEDGIGTMPVWHDKAHAKSHDEIMQTLMDVGGYFQKGEFQSLIVDSMDALQSKILEKILREHGKKSLSDFSYGKGYELFRQEWEGFRDLMERFHVELKANVLLIAQTESKTVADPVNGPRNTYVMRLDKRAVGVLRDWADLVGFAQLKVDPVRDKEGNVVRLLTNGTRILCTAPNTAFDAKNRFDLPLELPLAWNSVDKAMEEACQRPFDPHRFAQASINGFGAPVPPQGVAPLQGVSTLQGVNGQPTPGFGPARTQPVGPSPSQPQPVAAPSPIGPGPSPSAWPSVQRPVATTGPGM</sequence>
<evidence type="ECO:0000256" key="1">
    <source>
        <dbReference type="SAM" id="MobiDB-lite"/>
    </source>
</evidence>
<protein>
    <submittedName>
        <fullName evidence="2">Uncharacterized protein</fullName>
    </submittedName>
</protein>
<reference evidence="2" key="1">
    <citation type="submission" date="2009-10" db="EMBL/GenBank/DDBJ databases">
        <title>Diversity of trophic interactions inside an arsenic-rich microbial ecosystem.</title>
        <authorList>
            <person name="Bertin P.N."/>
            <person name="Heinrich-Salmeron A."/>
            <person name="Pelletier E."/>
            <person name="Goulhen-Chollet F."/>
            <person name="Arsene-Ploetze F."/>
            <person name="Gallien S."/>
            <person name="Calteau A."/>
            <person name="Vallenet D."/>
            <person name="Casiot C."/>
            <person name="Chane-Woon-Ming B."/>
            <person name="Giloteaux L."/>
            <person name="Barakat M."/>
            <person name="Bonnefoy V."/>
            <person name="Bruneel O."/>
            <person name="Chandler M."/>
            <person name="Cleiss J."/>
            <person name="Duran R."/>
            <person name="Elbaz-Poulichet F."/>
            <person name="Fonknechten N."/>
            <person name="Lauga B."/>
            <person name="Mornico D."/>
            <person name="Ortet P."/>
            <person name="Schaeffer C."/>
            <person name="Siguier P."/>
            <person name="Alexander Thil Smith A."/>
            <person name="Van Dorsselaer A."/>
            <person name="Weissenbach J."/>
            <person name="Medigue C."/>
            <person name="Le Paslier D."/>
        </authorList>
    </citation>
    <scope>NUCLEOTIDE SEQUENCE</scope>
</reference>